<feature type="domain" description="ZMYM2-like/QRICH1 C-terminal" evidence="4">
    <location>
        <begin position="25"/>
        <end position="72"/>
    </location>
</feature>
<name>A0A1X7TFD4_AMPQE</name>
<keyword evidence="3" id="KW-0832">Ubl conjugation</keyword>
<dbReference type="InterPro" id="IPR021893">
    <property type="entry name" value="ZMYM2-like_C"/>
</dbReference>
<accession>A0A1X7TFD4</accession>
<evidence type="ECO:0000256" key="3">
    <source>
        <dbReference type="ARBA" id="ARBA00022843"/>
    </source>
</evidence>
<dbReference type="InParanoid" id="A0A1X7TFD4"/>
<dbReference type="AlphaFoldDB" id="A0A1X7TFD4"/>
<evidence type="ECO:0000313" key="5">
    <source>
        <dbReference type="EnsemblMetazoa" id="Aqu2.1.13351_001"/>
    </source>
</evidence>
<evidence type="ECO:0000259" key="4">
    <source>
        <dbReference type="Pfam" id="PF12012"/>
    </source>
</evidence>
<keyword evidence="1" id="KW-1017">Isopeptide bond</keyword>
<protein>
    <recommendedName>
        <fullName evidence="4">ZMYM2-like/QRICH1 C-terminal domain-containing protein</fullName>
    </recommendedName>
</protein>
<evidence type="ECO:0000256" key="2">
    <source>
        <dbReference type="ARBA" id="ARBA00022553"/>
    </source>
</evidence>
<keyword evidence="2" id="KW-0597">Phosphoprotein</keyword>
<sequence>MCDYEFRRLYQKSIRAEARHTETLSKDDENILWDTKVLNITTPAGLLNFVIFYNSKNLCLRGGDEYRQLKFS</sequence>
<reference evidence="5" key="1">
    <citation type="submission" date="2017-05" db="UniProtKB">
        <authorList>
            <consortium name="EnsemblMetazoa"/>
        </authorList>
    </citation>
    <scope>IDENTIFICATION</scope>
</reference>
<evidence type="ECO:0000256" key="1">
    <source>
        <dbReference type="ARBA" id="ARBA00022499"/>
    </source>
</evidence>
<dbReference type="Pfam" id="PF12012">
    <property type="entry name" value="DUF3504"/>
    <property type="match status" value="1"/>
</dbReference>
<proteinExistence type="predicted"/>
<organism evidence="5">
    <name type="scientific">Amphimedon queenslandica</name>
    <name type="common">Sponge</name>
    <dbReference type="NCBI Taxonomy" id="400682"/>
    <lineage>
        <taxon>Eukaryota</taxon>
        <taxon>Metazoa</taxon>
        <taxon>Porifera</taxon>
        <taxon>Demospongiae</taxon>
        <taxon>Heteroscleromorpha</taxon>
        <taxon>Haplosclerida</taxon>
        <taxon>Niphatidae</taxon>
        <taxon>Amphimedon</taxon>
    </lineage>
</organism>
<dbReference type="EnsemblMetazoa" id="Aqu2.1.13351_001">
    <property type="protein sequence ID" value="Aqu2.1.13351_001"/>
    <property type="gene ID" value="Aqu2.1.13351"/>
</dbReference>